<keyword evidence="1" id="KW-0540">Nuclease</keyword>
<dbReference type="SUPFAM" id="SSF53098">
    <property type="entry name" value="Ribonuclease H-like"/>
    <property type="match status" value="1"/>
</dbReference>
<dbReference type="GO" id="GO:0005829">
    <property type="term" value="C:cytosol"/>
    <property type="evidence" value="ECO:0007669"/>
    <property type="project" value="TreeGrafter"/>
</dbReference>
<dbReference type="NCBIfam" id="TIGR00573">
    <property type="entry name" value="dnaq"/>
    <property type="match status" value="1"/>
</dbReference>
<dbReference type="SMART" id="SM00479">
    <property type="entry name" value="EXOIII"/>
    <property type="match status" value="1"/>
</dbReference>
<dbReference type="AlphaFoldDB" id="A0A8J6NB99"/>
<evidence type="ECO:0000313" key="8">
    <source>
        <dbReference type="Proteomes" id="UP000614424"/>
    </source>
</evidence>
<proteinExistence type="predicted"/>
<dbReference type="CDD" id="cd06127">
    <property type="entry name" value="DEDDh"/>
    <property type="match status" value="1"/>
</dbReference>
<dbReference type="GO" id="GO:0003887">
    <property type="term" value="F:DNA-directed DNA polymerase activity"/>
    <property type="evidence" value="ECO:0007669"/>
    <property type="project" value="InterPro"/>
</dbReference>
<evidence type="ECO:0000256" key="1">
    <source>
        <dbReference type="ARBA" id="ARBA00022722"/>
    </source>
</evidence>
<dbReference type="EMBL" id="JACNJZ010000065">
    <property type="protein sequence ID" value="MBC8316995.1"/>
    <property type="molecule type" value="Genomic_DNA"/>
</dbReference>
<dbReference type="GO" id="GO:0003677">
    <property type="term" value="F:DNA binding"/>
    <property type="evidence" value="ECO:0007669"/>
    <property type="project" value="InterPro"/>
</dbReference>
<dbReference type="InterPro" id="IPR012337">
    <property type="entry name" value="RNaseH-like_sf"/>
</dbReference>
<evidence type="ECO:0000256" key="3">
    <source>
        <dbReference type="ARBA" id="ARBA00022839"/>
    </source>
</evidence>
<dbReference type="InterPro" id="IPR036397">
    <property type="entry name" value="RNaseH_sf"/>
</dbReference>
<comment type="subunit">
    <text evidence="5">DNA polymerase III contains a core (composed of alpha, epsilon and theta chains) that associates with a tau subunit. This core dimerizes to form the POLIII' complex. PolIII' associates with the gamma complex (composed of gamma, delta, delta', psi and chi chains) and with the beta chain to form the complete DNA polymerase III complex.</text>
</comment>
<evidence type="ECO:0000256" key="2">
    <source>
        <dbReference type="ARBA" id="ARBA00022801"/>
    </source>
</evidence>
<dbReference type="Pfam" id="PF00929">
    <property type="entry name" value="RNase_T"/>
    <property type="match status" value="1"/>
</dbReference>
<accession>A0A8J6NB99</accession>
<dbReference type="InterPro" id="IPR013520">
    <property type="entry name" value="Ribonucl_H"/>
</dbReference>
<protein>
    <submittedName>
        <fullName evidence="7">3'-5' exonuclease</fullName>
    </submittedName>
</protein>
<dbReference type="GO" id="GO:0006260">
    <property type="term" value="P:DNA replication"/>
    <property type="evidence" value="ECO:0007669"/>
    <property type="project" value="InterPro"/>
</dbReference>
<dbReference type="PANTHER" id="PTHR30231:SF4">
    <property type="entry name" value="PROTEIN NEN2"/>
    <property type="match status" value="1"/>
</dbReference>
<evidence type="ECO:0000259" key="6">
    <source>
        <dbReference type="SMART" id="SM00479"/>
    </source>
</evidence>
<dbReference type="Proteomes" id="UP000614424">
    <property type="component" value="Unassembled WGS sequence"/>
</dbReference>
<name>A0A8J6NB99_9BACT</name>
<keyword evidence="2" id="KW-0378">Hydrolase</keyword>
<evidence type="ECO:0000313" key="7">
    <source>
        <dbReference type="EMBL" id="MBC8316995.1"/>
    </source>
</evidence>
<dbReference type="InterPro" id="IPR006054">
    <property type="entry name" value="DnaQ"/>
</dbReference>
<dbReference type="FunFam" id="3.30.420.10:FF:000045">
    <property type="entry name" value="3'-5' exonuclease DinG"/>
    <property type="match status" value="1"/>
</dbReference>
<dbReference type="GO" id="GO:0008408">
    <property type="term" value="F:3'-5' exonuclease activity"/>
    <property type="evidence" value="ECO:0007669"/>
    <property type="project" value="TreeGrafter"/>
</dbReference>
<comment type="caution">
    <text evidence="7">The sequence shown here is derived from an EMBL/GenBank/DDBJ whole genome shotgun (WGS) entry which is preliminary data.</text>
</comment>
<feature type="domain" description="Exonuclease" evidence="6">
    <location>
        <begin position="38"/>
        <end position="218"/>
    </location>
</feature>
<dbReference type="PANTHER" id="PTHR30231">
    <property type="entry name" value="DNA POLYMERASE III SUBUNIT EPSILON"/>
    <property type="match status" value="1"/>
</dbReference>
<evidence type="ECO:0000256" key="5">
    <source>
        <dbReference type="ARBA" id="ARBA00026073"/>
    </source>
</evidence>
<sequence length="238" mass="27750">MRYWPFAKWTSKARHPVFRKNHDFFKELDQDQPIESYDYVVFDTELTGLSNNQDEIISIGAVHVKDLKIHAGEVFHSYIRPHTKFDATESTFIHRITPQQIIDAPKLKQIMPQFIEFCGPSLLVGHYVGLDMKFFNRAAQILFGSIIKNPCIDTMYLAQAYTEKCWTQYHDQYNLQISYNLGDLSEAYGLPIFKQHDALNDAIQTAYLFIFLIKQLQKQGLVSLRDIFQARSSLNKLF</sequence>
<dbReference type="Gene3D" id="3.30.420.10">
    <property type="entry name" value="Ribonuclease H-like superfamily/Ribonuclease H"/>
    <property type="match status" value="1"/>
</dbReference>
<organism evidence="7 8">
    <name type="scientific">Candidatus Desulfobia pelagia</name>
    <dbReference type="NCBI Taxonomy" id="2841692"/>
    <lineage>
        <taxon>Bacteria</taxon>
        <taxon>Pseudomonadati</taxon>
        <taxon>Thermodesulfobacteriota</taxon>
        <taxon>Desulfobulbia</taxon>
        <taxon>Desulfobulbales</taxon>
        <taxon>Desulfobulbaceae</taxon>
        <taxon>Candidatus Desulfobia</taxon>
    </lineage>
</organism>
<comment type="function">
    <text evidence="4">DNA polymerase III is a complex, multichain enzyme responsible for most of the replicative synthesis in bacteria. The epsilon subunit contain the editing function and is a proofreading 3'-5' exonuclease.</text>
</comment>
<gene>
    <name evidence="7" type="ORF">H8E41_03755</name>
</gene>
<keyword evidence="3 7" id="KW-0269">Exonuclease</keyword>
<reference evidence="7 8" key="1">
    <citation type="submission" date="2020-08" db="EMBL/GenBank/DDBJ databases">
        <title>Bridging the membrane lipid divide: bacteria of the FCB group superphylum have the potential to synthesize archaeal ether lipids.</title>
        <authorList>
            <person name="Villanueva L."/>
            <person name="Von Meijenfeldt F.A.B."/>
            <person name="Westbye A.B."/>
            <person name="Yadav S."/>
            <person name="Hopmans E.C."/>
            <person name="Dutilh B.E."/>
            <person name="Sinninghe Damste J.S."/>
        </authorList>
    </citation>
    <scope>NUCLEOTIDE SEQUENCE [LARGE SCALE GENOMIC DNA]</scope>
    <source>
        <strain evidence="7">NIOZ-UU47</strain>
    </source>
</reference>
<evidence type="ECO:0000256" key="4">
    <source>
        <dbReference type="ARBA" id="ARBA00025483"/>
    </source>
</evidence>